<accession>A0A2V3IXL2</accession>
<sequence>MSTPGSASQNQRSVEQQSRIPWPVAGCSRTFGSEQSKSRHRNATHAGGSGTEKGAYSCTQCSSTFDSKGGLSKHKKEKH</sequence>
<evidence type="ECO:0000256" key="1">
    <source>
        <dbReference type="PROSITE-ProRule" id="PRU00042"/>
    </source>
</evidence>
<dbReference type="InterPro" id="IPR013087">
    <property type="entry name" value="Znf_C2H2_type"/>
</dbReference>
<keyword evidence="5" id="KW-1185">Reference proteome</keyword>
<dbReference type="Gene3D" id="3.30.160.60">
    <property type="entry name" value="Classic Zinc Finger"/>
    <property type="match status" value="1"/>
</dbReference>
<gene>
    <name evidence="4" type="ORF">BWQ96_03411</name>
</gene>
<keyword evidence="1" id="KW-0862">Zinc</keyword>
<dbReference type="PROSITE" id="PS00028">
    <property type="entry name" value="ZINC_FINGER_C2H2_1"/>
    <property type="match status" value="1"/>
</dbReference>
<organism evidence="4 5">
    <name type="scientific">Gracilariopsis chorda</name>
    <dbReference type="NCBI Taxonomy" id="448386"/>
    <lineage>
        <taxon>Eukaryota</taxon>
        <taxon>Rhodophyta</taxon>
        <taxon>Florideophyceae</taxon>
        <taxon>Rhodymeniophycidae</taxon>
        <taxon>Gracilariales</taxon>
        <taxon>Gracilariaceae</taxon>
        <taxon>Gracilariopsis</taxon>
    </lineage>
</organism>
<dbReference type="EMBL" id="NBIV01000032">
    <property type="protein sequence ID" value="PXF46882.1"/>
    <property type="molecule type" value="Genomic_DNA"/>
</dbReference>
<evidence type="ECO:0000256" key="2">
    <source>
        <dbReference type="SAM" id="MobiDB-lite"/>
    </source>
</evidence>
<comment type="caution">
    <text evidence="4">The sequence shown here is derived from an EMBL/GenBank/DDBJ whole genome shotgun (WGS) entry which is preliminary data.</text>
</comment>
<feature type="compositionally biased region" description="Polar residues" evidence="2">
    <location>
        <begin position="1"/>
        <end position="19"/>
    </location>
</feature>
<evidence type="ECO:0000313" key="5">
    <source>
        <dbReference type="Proteomes" id="UP000247409"/>
    </source>
</evidence>
<dbReference type="GO" id="GO:0008270">
    <property type="term" value="F:zinc ion binding"/>
    <property type="evidence" value="ECO:0007669"/>
    <property type="project" value="UniProtKB-KW"/>
</dbReference>
<feature type="compositionally biased region" description="Polar residues" evidence="2">
    <location>
        <begin position="57"/>
        <end position="66"/>
    </location>
</feature>
<name>A0A2V3IXL2_9FLOR</name>
<dbReference type="SMART" id="SM00355">
    <property type="entry name" value="ZnF_C2H2"/>
    <property type="match status" value="2"/>
</dbReference>
<feature type="region of interest" description="Disordered" evidence="2">
    <location>
        <begin position="1"/>
        <end position="79"/>
    </location>
</feature>
<feature type="domain" description="C2H2-type" evidence="3">
    <location>
        <begin position="56"/>
        <end position="79"/>
    </location>
</feature>
<dbReference type="OrthoDB" id="4748970at2759"/>
<dbReference type="AlphaFoldDB" id="A0A2V3IXL2"/>
<evidence type="ECO:0000259" key="3">
    <source>
        <dbReference type="PROSITE" id="PS50157"/>
    </source>
</evidence>
<dbReference type="Pfam" id="PF13894">
    <property type="entry name" value="zf-C2H2_4"/>
    <property type="match status" value="1"/>
</dbReference>
<proteinExistence type="predicted"/>
<protein>
    <recommendedName>
        <fullName evidence="3">C2H2-type domain-containing protein</fullName>
    </recommendedName>
</protein>
<keyword evidence="1" id="KW-0479">Metal-binding</keyword>
<keyword evidence="1" id="KW-0863">Zinc-finger</keyword>
<dbReference type="PROSITE" id="PS50157">
    <property type="entry name" value="ZINC_FINGER_C2H2_2"/>
    <property type="match status" value="1"/>
</dbReference>
<evidence type="ECO:0000313" key="4">
    <source>
        <dbReference type="EMBL" id="PXF46882.1"/>
    </source>
</evidence>
<dbReference type="Proteomes" id="UP000247409">
    <property type="component" value="Unassembled WGS sequence"/>
</dbReference>
<reference evidence="4 5" key="1">
    <citation type="journal article" date="2018" name="Mol. Biol. Evol.">
        <title>Analysis of the draft genome of the red seaweed Gracilariopsis chorda provides insights into genome size evolution in Rhodophyta.</title>
        <authorList>
            <person name="Lee J."/>
            <person name="Yang E.C."/>
            <person name="Graf L."/>
            <person name="Yang J.H."/>
            <person name="Qiu H."/>
            <person name="Zel Zion U."/>
            <person name="Chan C.X."/>
            <person name="Stephens T.G."/>
            <person name="Weber A.P.M."/>
            <person name="Boo G.H."/>
            <person name="Boo S.M."/>
            <person name="Kim K.M."/>
            <person name="Shin Y."/>
            <person name="Jung M."/>
            <person name="Lee S.J."/>
            <person name="Yim H.S."/>
            <person name="Lee J.H."/>
            <person name="Bhattacharya D."/>
            <person name="Yoon H.S."/>
        </authorList>
    </citation>
    <scope>NUCLEOTIDE SEQUENCE [LARGE SCALE GENOMIC DNA]</scope>
    <source>
        <strain evidence="4 5">SKKU-2015</strain>
        <tissue evidence="4">Whole body</tissue>
    </source>
</reference>